<dbReference type="CDD" id="cd04090">
    <property type="entry name" value="EF2_II_snRNP"/>
    <property type="match status" value="1"/>
</dbReference>
<dbReference type="InterPro" id="IPR009000">
    <property type="entry name" value="Transl_B-barrel_sf"/>
</dbReference>
<dbReference type="CDD" id="cd04167">
    <property type="entry name" value="Snu114p"/>
    <property type="match status" value="1"/>
</dbReference>
<dbReference type="InterPro" id="IPR004161">
    <property type="entry name" value="EFTu-like_2"/>
</dbReference>
<dbReference type="InterPro" id="IPR031950">
    <property type="entry name" value="EFTUD2_N"/>
</dbReference>
<dbReference type="PANTHER" id="PTHR42908">
    <property type="entry name" value="TRANSLATION ELONGATION FACTOR-RELATED"/>
    <property type="match status" value="1"/>
</dbReference>
<dbReference type="Pfam" id="PF03144">
    <property type="entry name" value="GTP_EFTU_D2"/>
    <property type="match status" value="1"/>
</dbReference>
<dbReference type="Pfam" id="PF00009">
    <property type="entry name" value="GTP_EFTU"/>
    <property type="match status" value="1"/>
</dbReference>
<evidence type="ECO:0000313" key="3">
    <source>
        <dbReference type="EMBL" id="KAJ8970883.1"/>
    </source>
</evidence>
<evidence type="ECO:0000259" key="2">
    <source>
        <dbReference type="PROSITE" id="PS51722"/>
    </source>
</evidence>
<dbReference type="InterPro" id="IPR000795">
    <property type="entry name" value="T_Tr_GTP-bd_dom"/>
</dbReference>
<dbReference type="Gene3D" id="3.40.50.300">
    <property type="entry name" value="P-loop containing nucleotide triphosphate hydrolases"/>
    <property type="match status" value="1"/>
</dbReference>
<protein>
    <recommendedName>
        <fullName evidence="2">Tr-type G domain-containing protein</fullName>
    </recommendedName>
</protein>
<evidence type="ECO:0000313" key="4">
    <source>
        <dbReference type="Proteomes" id="UP001162164"/>
    </source>
</evidence>
<gene>
    <name evidence="3" type="ORF">NQ317_010792</name>
</gene>
<keyword evidence="4" id="KW-1185">Reference proteome</keyword>
<organism evidence="3 4">
    <name type="scientific">Molorchus minor</name>
    <dbReference type="NCBI Taxonomy" id="1323400"/>
    <lineage>
        <taxon>Eukaryota</taxon>
        <taxon>Metazoa</taxon>
        <taxon>Ecdysozoa</taxon>
        <taxon>Arthropoda</taxon>
        <taxon>Hexapoda</taxon>
        <taxon>Insecta</taxon>
        <taxon>Pterygota</taxon>
        <taxon>Neoptera</taxon>
        <taxon>Endopterygota</taxon>
        <taxon>Coleoptera</taxon>
        <taxon>Polyphaga</taxon>
        <taxon>Cucujiformia</taxon>
        <taxon>Chrysomeloidea</taxon>
        <taxon>Cerambycidae</taxon>
        <taxon>Lamiinae</taxon>
        <taxon>Monochamini</taxon>
        <taxon>Molorchus</taxon>
    </lineage>
</organism>
<comment type="caution">
    <text evidence="3">The sequence shown here is derived from an EMBL/GenBank/DDBJ whole genome shotgun (WGS) entry which is preliminary data.</text>
</comment>
<dbReference type="Proteomes" id="UP001162164">
    <property type="component" value="Unassembled WGS sequence"/>
</dbReference>
<dbReference type="PANTHER" id="PTHR42908:SF6">
    <property type="entry name" value="116 KDA U5 SMALL NUCLEAR RIBONUCLEOPROTEIN COMPONENT"/>
    <property type="match status" value="1"/>
</dbReference>
<accession>A0ABQ9J0Y3</accession>
<dbReference type="Gene3D" id="2.40.30.10">
    <property type="entry name" value="Translation factors"/>
    <property type="match status" value="1"/>
</dbReference>
<sequence length="601" mass="68716">MDTDLYDEFGNYVGPELDSDDDEEDEPEQHDEDERQEYDDEQMEDEPQPMAIVLHEDKQYYPSALQVYGPDVETIVQEEDTQALDVPLVEPVKKKKFQLKEQDLPETTCSMEFLADMMDNTNLIRNVALIGHLHHGKTSFDDCLIRQTHPGYQDNEEKNLRYTDILFTEQERGCSMKSIPVTLLLQDVGNKSYLMNILIHPVSHVNYSDEVTAAMRLCDGVVLFVDAAEGVMLNTERLLKHAVQEQLQITICINKIDRLILELKLPPQDAYYKLRHIVEEINGLLTLYSDDANPYIVSPVLGNVCFASSQYAFCFTLKSFANIYNQYYGRSTSKSFPNGYGAISTSTVKRNDYFSIESDARKFTKKAPHNSAQRSFVEFILEPLYKIFAQVVGDVDSTLPDVLDELGIRLTKNEMKLNIRPLLRLVCNKFLGEFNGFVNMCVEHIRSPLDNAKTKIDHIYTGPNTSKVYDDMVNCDQEGVLMVHSSKMYPTEDCTFFQVLGRVMSGTLHAGTDVRILGENYTLQDEEDSRVLTVGRLWIYESRYKIELNRVPAGNWVLIEGIDQPIVKTATIVDLTIHEELYIFRPLKFNTQSIIKIAGNC</sequence>
<proteinExistence type="predicted"/>
<reference evidence="3" key="1">
    <citation type="journal article" date="2023" name="Insect Mol. Biol.">
        <title>Genome sequencing provides insights into the evolution of gene families encoding plant cell wall-degrading enzymes in longhorned beetles.</title>
        <authorList>
            <person name="Shin N.R."/>
            <person name="Okamura Y."/>
            <person name="Kirsch R."/>
            <person name="Pauchet Y."/>
        </authorList>
    </citation>
    <scope>NUCLEOTIDE SEQUENCE</scope>
    <source>
        <strain evidence="3">MMC_N1</strain>
    </source>
</reference>
<evidence type="ECO:0000256" key="1">
    <source>
        <dbReference type="SAM" id="MobiDB-lite"/>
    </source>
</evidence>
<dbReference type="InterPro" id="IPR044121">
    <property type="entry name" value="Snu114_GTP-bd"/>
</dbReference>
<dbReference type="EMBL" id="JAPWTJ010001557">
    <property type="protein sequence ID" value="KAJ8970883.1"/>
    <property type="molecule type" value="Genomic_DNA"/>
</dbReference>
<feature type="domain" description="Tr-type G" evidence="2">
    <location>
        <begin position="122"/>
        <end position="414"/>
    </location>
</feature>
<dbReference type="SUPFAM" id="SSF52540">
    <property type="entry name" value="P-loop containing nucleoside triphosphate hydrolases"/>
    <property type="match status" value="1"/>
</dbReference>
<feature type="compositionally biased region" description="Acidic residues" evidence="1">
    <location>
        <begin position="17"/>
        <end position="47"/>
    </location>
</feature>
<dbReference type="PROSITE" id="PS51722">
    <property type="entry name" value="G_TR_2"/>
    <property type="match status" value="1"/>
</dbReference>
<dbReference type="InterPro" id="IPR027417">
    <property type="entry name" value="P-loop_NTPase"/>
</dbReference>
<name>A0ABQ9J0Y3_9CUCU</name>
<feature type="region of interest" description="Disordered" evidence="1">
    <location>
        <begin position="1"/>
        <end position="49"/>
    </location>
</feature>
<dbReference type="SUPFAM" id="SSF50447">
    <property type="entry name" value="Translation proteins"/>
    <property type="match status" value="1"/>
</dbReference>
<dbReference type="Pfam" id="PF16004">
    <property type="entry name" value="EFTUD2"/>
    <property type="match status" value="1"/>
</dbReference>